<dbReference type="Proteomes" id="UP001350748">
    <property type="component" value="Unassembled WGS sequence"/>
</dbReference>
<keyword evidence="2" id="KW-1185">Reference proteome</keyword>
<reference evidence="1 2" key="1">
    <citation type="submission" date="2024-02" db="EMBL/GenBank/DDBJ databases">
        <authorList>
            <person name="Grouzdev D."/>
        </authorList>
    </citation>
    <scope>NUCLEOTIDE SEQUENCE [LARGE SCALE GENOMIC DNA]</scope>
    <source>
        <strain evidence="1 2">9N</strain>
    </source>
</reference>
<accession>A0ABU7XI59</accession>
<sequence length="252" mass="27008">MTQADKGPEGFFRAMSSAFAATIRTRRRQGDFVGVLCAQAFDCFRGNLDIQSEGAPPTVCKGECDACCCIRVVATAPEIFLLVRFVNVNAQAFIDRGVDLKRRIIEADAQTAGLSEKERLAHRRICPFVHEALCVPYKLRPLACRGHASYDREACEKIAAGEDVEARVSTPHMVVRSLVQGALMSALSDAGLPFGLYELNHALAIALSRPDAEAAWIAGGDPLSGAAIPDFSGREAVAAFEAIKRGGAPFAP</sequence>
<proteinExistence type="predicted"/>
<evidence type="ECO:0008006" key="3">
    <source>
        <dbReference type="Google" id="ProtNLM"/>
    </source>
</evidence>
<comment type="caution">
    <text evidence="1">The sequence shown here is derived from an EMBL/GenBank/DDBJ whole genome shotgun (WGS) entry which is preliminary data.</text>
</comment>
<evidence type="ECO:0000313" key="2">
    <source>
        <dbReference type="Proteomes" id="UP001350748"/>
    </source>
</evidence>
<dbReference type="EMBL" id="JAZHYN010000031">
    <property type="protein sequence ID" value="MEF3367078.1"/>
    <property type="molecule type" value="Genomic_DNA"/>
</dbReference>
<evidence type="ECO:0000313" key="1">
    <source>
        <dbReference type="EMBL" id="MEF3367078.1"/>
    </source>
</evidence>
<dbReference type="RefSeq" id="WP_332082109.1">
    <property type="nucleotide sequence ID" value="NZ_JAZHYN010000031.1"/>
</dbReference>
<name>A0ABU7XI59_9HYPH</name>
<gene>
    <name evidence="1" type="ORF">V3H18_11095</name>
</gene>
<protein>
    <recommendedName>
        <fullName evidence="3">YkgJ family cysteine cluster protein</fullName>
    </recommendedName>
</protein>
<organism evidence="1 2">
    <name type="scientific">Methylocystis borbori</name>
    <dbReference type="NCBI Taxonomy" id="3118750"/>
    <lineage>
        <taxon>Bacteria</taxon>
        <taxon>Pseudomonadati</taxon>
        <taxon>Pseudomonadota</taxon>
        <taxon>Alphaproteobacteria</taxon>
        <taxon>Hyphomicrobiales</taxon>
        <taxon>Methylocystaceae</taxon>
        <taxon>Methylocystis</taxon>
    </lineage>
</organism>